<keyword evidence="5 6" id="KW-0472">Membrane</keyword>
<dbReference type="PANTHER" id="PTHR42920">
    <property type="entry name" value="OS03G0707200 PROTEIN-RELATED"/>
    <property type="match status" value="1"/>
</dbReference>
<name>A0ABT4VRI8_9HYPH</name>
<evidence type="ECO:0000256" key="4">
    <source>
        <dbReference type="ARBA" id="ARBA00022989"/>
    </source>
</evidence>
<keyword evidence="4 6" id="KW-1133">Transmembrane helix</keyword>
<evidence type="ECO:0000256" key="3">
    <source>
        <dbReference type="ARBA" id="ARBA00022692"/>
    </source>
</evidence>
<sequence>MNRTKANLLLLLAGAVWGMGFVAQSTAMEAIGPMLFVSLRFVLATLAVLPFALRETRKAEKSLTRSDWTGFVWIGIVLFAGMAFQQVGLLTTTVTNAGFLTGLYVVFVPLLVVIILRQRPHPVIWPAALLAFAGIWLLSGGGMTALNQGDMLVIVCAVFWAAQVILIGIYGTRTGRPLTMSAVQFAVCAVLGFLAAVAFEPVNWQAVMDAAPEIVYAGVFSSGLAFSLQAIGQRYTTSAQAAIFLSSESLFAALFGALLLGERIAGFGYLGCLFIFAAILAVEIIPATTSRRRGKERTT</sequence>
<evidence type="ECO:0000313" key="8">
    <source>
        <dbReference type="EMBL" id="MDA4847304.1"/>
    </source>
</evidence>
<feature type="transmembrane region" description="Helical" evidence="6">
    <location>
        <begin position="267"/>
        <end position="287"/>
    </location>
</feature>
<reference evidence="8" key="1">
    <citation type="submission" date="2022-11" db="EMBL/GenBank/DDBJ databases">
        <title>Hoeflea poritis sp. nov., isolated from scleractinian coral Porites lutea.</title>
        <authorList>
            <person name="Zhang G."/>
            <person name="Wei Q."/>
            <person name="Cai L."/>
        </authorList>
    </citation>
    <scope>NUCLEOTIDE SEQUENCE</scope>
    <source>
        <strain evidence="8">E7-10</strain>
    </source>
</reference>
<gene>
    <name evidence="8" type="ORF">OOZ53_18230</name>
</gene>
<comment type="subcellular location">
    <subcellularLocation>
        <location evidence="1">Cell membrane</location>
        <topology evidence="1">Multi-pass membrane protein</topology>
    </subcellularLocation>
</comment>
<feature type="transmembrane region" description="Helical" evidence="6">
    <location>
        <begin position="97"/>
        <end position="116"/>
    </location>
</feature>
<evidence type="ECO:0000256" key="6">
    <source>
        <dbReference type="SAM" id="Phobius"/>
    </source>
</evidence>
<evidence type="ECO:0000256" key="5">
    <source>
        <dbReference type="ARBA" id="ARBA00023136"/>
    </source>
</evidence>
<dbReference type="SUPFAM" id="SSF103481">
    <property type="entry name" value="Multidrug resistance efflux transporter EmrE"/>
    <property type="match status" value="2"/>
</dbReference>
<feature type="transmembrane region" description="Helical" evidence="6">
    <location>
        <begin position="182"/>
        <end position="202"/>
    </location>
</feature>
<feature type="domain" description="EamA" evidence="7">
    <location>
        <begin position="5"/>
        <end position="139"/>
    </location>
</feature>
<keyword evidence="2" id="KW-1003">Cell membrane</keyword>
<dbReference type="PANTHER" id="PTHR42920:SF5">
    <property type="entry name" value="EAMA DOMAIN-CONTAINING PROTEIN"/>
    <property type="match status" value="1"/>
</dbReference>
<feature type="domain" description="EamA" evidence="7">
    <location>
        <begin position="149"/>
        <end position="281"/>
    </location>
</feature>
<dbReference type="InterPro" id="IPR000620">
    <property type="entry name" value="EamA_dom"/>
</dbReference>
<evidence type="ECO:0000259" key="7">
    <source>
        <dbReference type="Pfam" id="PF00892"/>
    </source>
</evidence>
<accession>A0ABT4VRI8</accession>
<dbReference type="EMBL" id="JAPJZH010000012">
    <property type="protein sequence ID" value="MDA4847304.1"/>
    <property type="molecule type" value="Genomic_DNA"/>
</dbReference>
<evidence type="ECO:0000256" key="2">
    <source>
        <dbReference type="ARBA" id="ARBA00022475"/>
    </source>
</evidence>
<feature type="transmembrane region" description="Helical" evidence="6">
    <location>
        <begin position="243"/>
        <end position="261"/>
    </location>
</feature>
<dbReference type="Proteomes" id="UP001148313">
    <property type="component" value="Unassembled WGS sequence"/>
</dbReference>
<feature type="transmembrane region" description="Helical" evidence="6">
    <location>
        <begin position="151"/>
        <end position="170"/>
    </location>
</feature>
<protein>
    <submittedName>
        <fullName evidence="8">DMT family transporter</fullName>
    </submittedName>
</protein>
<organism evidence="8 9">
    <name type="scientific">Hoeflea poritis</name>
    <dbReference type="NCBI Taxonomy" id="2993659"/>
    <lineage>
        <taxon>Bacteria</taxon>
        <taxon>Pseudomonadati</taxon>
        <taxon>Pseudomonadota</taxon>
        <taxon>Alphaproteobacteria</taxon>
        <taxon>Hyphomicrobiales</taxon>
        <taxon>Rhizobiaceae</taxon>
        <taxon>Hoeflea</taxon>
    </lineage>
</organism>
<proteinExistence type="predicted"/>
<keyword evidence="9" id="KW-1185">Reference proteome</keyword>
<evidence type="ECO:0000313" key="9">
    <source>
        <dbReference type="Proteomes" id="UP001148313"/>
    </source>
</evidence>
<dbReference type="RefSeq" id="WP_271091121.1">
    <property type="nucleotide sequence ID" value="NZ_JAPJZH010000012.1"/>
</dbReference>
<dbReference type="InterPro" id="IPR051258">
    <property type="entry name" value="Diverse_Substrate_Transporter"/>
</dbReference>
<feature type="transmembrane region" description="Helical" evidence="6">
    <location>
        <begin position="68"/>
        <end position="85"/>
    </location>
</feature>
<feature type="transmembrane region" description="Helical" evidence="6">
    <location>
        <begin position="214"/>
        <end position="231"/>
    </location>
</feature>
<dbReference type="Pfam" id="PF00892">
    <property type="entry name" value="EamA"/>
    <property type="match status" value="2"/>
</dbReference>
<feature type="transmembrane region" description="Helical" evidence="6">
    <location>
        <begin position="37"/>
        <end position="56"/>
    </location>
</feature>
<dbReference type="InterPro" id="IPR037185">
    <property type="entry name" value="EmrE-like"/>
</dbReference>
<keyword evidence="3 6" id="KW-0812">Transmembrane</keyword>
<feature type="transmembrane region" description="Helical" evidence="6">
    <location>
        <begin position="123"/>
        <end position="145"/>
    </location>
</feature>
<comment type="caution">
    <text evidence="8">The sequence shown here is derived from an EMBL/GenBank/DDBJ whole genome shotgun (WGS) entry which is preliminary data.</text>
</comment>
<evidence type="ECO:0000256" key="1">
    <source>
        <dbReference type="ARBA" id="ARBA00004651"/>
    </source>
</evidence>